<feature type="domain" description="Acetyl-coenzyme A synthetase N-terminal" evidence="1">
    <location>
        <begin position="36"/>
        <end position="82"/>
    </location>
</feature>
<organism evidence="2 3">
    <name type="scientific">Saccharopolyspora elongata</name>
    <dbReference type="NCBI Taxonomy" id="2530387"/>
    <lineage>
        <taxon>Bacteria</taxon>
        <taxon>Bacillati</taxon>
        <taxon>Actinomycetota</taxon>
        <taxon>Actinomycetes</taxon>
        <taxon>Pseudonocardiales</taxon>
        <taxon>Pseudonocardiaceae</taxon>
        <taxon>Saccharopolyspora</taxon>
    </lineage>
</organism>
<feature type="non-terminal residue" evidence="2">
    <location>
        <position position="82"/>
    </location>
</feature>
<keyword evidence="3" id="KW-1185">Reference proteome</keyword>
<dbReference type="InterPro" id="IPR032387">
    <property type="entry name" value="ACAS_N"/>
</dbReference>
<dbReference type="Pfam" id="PF16177">
    <property type="entry name" value="ACAS_N"/>
    <property type="match status" value="1"/>
</dbReference>
<proteinExistence type="predicted"/>
<evidence type="ECO:0000313" key="2">
    <source>
        <dbReference type="EMBL" id="TDD52153.1"/>
    </source>
</evidence>
<name>A0A4R4Z2L5_9PSEU</name>
<dbReference type="Proteomes" id="UP000294947">
    <property type="component" value="Unassembled WGS sequence"/>
</dbReference>
<dbReference type="EMBL" id="SMKW01000013">
    <property type="protein sequence ID" value="TDD52153.1"/>
    <property type="molecule type" value="Genomic_DNA"/>
</dbReference>
<dbReference type="RefSeq" id="WP_328592455.1">
    <property type="nucleotide sequence ID" value="NZ_SMKW01000013.1"/>
</dbReference>
<evidence type="ECO:0000259" key="1">
    <source>
        <dbReference type="Pfam" id="PF16177"/>
    </source>
</evidence>
<accession>A0A4R4Z2L5</accession>
<protein>
    <submittedName>
        <fullName evidence="2">Acetyl-coenzyme A synthetase</fullName>
    </submittedName>
</protein>
<gene>
    <name evidence="2" type="ORF">E1288_12195</name>
</gene>
<reference evidence="2 3" key="1">
    <citation type="submission" date="2019-03" db="EMBL/GenBank/DDBJ databases">
        <title>Draft genome sequences of novel Actinobacteria.</title>
        <authorList>
            <person name="Sahin N."/>
            <person name="Ay H."/>
            <person name="Saygin H."/>
        </authorList>
    </citation>
    <scope>NUCLEOTIDE SEQUENCE [LARGE SCALE GENOMIC DNA]</scope>
    <source>
        <strain evidence="2 3">7K502</strain>
    </source>
</reference>
<dbReference type="AlphaFoldDB" id="A0A4R4Z2L5"/>
<evidence type="ECO:0000313" key="3">
    <source>
        <dbReference type="Proteomes" id="UP000294947"/>
    </source>
</evidence>
<sequence length="82" mass="9240">MTQPDGQSNTLDNLLTESRAFPPSQEFAAQANATSALYEEASADREAFWAKQAERLAWDTKWDQVLDWSNAPFAKWYVGGKL</sequence>
<dbReference type="Gene3D" id="3.40.50.12780">
    <property type="entry name" value="N-terminal domain of ligase-like"/>
    <property type="match status" value="1"/>
</dbReference>
<dbReference type="InterPro" id="IPR042099">
    <property type="entry name" value="ANL_N_sf"/>
</dbReference>
<comment type="caution">
    <text evidence="2">The sequence shown here is derived from an EMBL/GenBank/DDBJ whole genome shotgun (WGS) entry which is preliminary data.</text>
</comment>